<reference evidence="3 4" key="1">
    <citation type="journal article" date="2016" name="Genome Biol. Evol.">
        <title>Comparative Genomic Analyses of the Moraxella catarrhalis Serosensitive and Seroresistant Lineages Demonstrate Their Independent Evolution.</title>
        <authorList>
            <person name="Earl J.P."/>
            <person name="de Vries S.P."/>
            <person name="Ahmed A."/>
            <person name="Powell E."/>
            <person name="Schultz M.P."/>
            <person name="Hermans P.W."/>
            <person name="Hill D.J."/>
            <person name="Zhou Z."/>
            <person name="Constantinidou C.I."/>
            <person name="Hu F.Z."/>
            <person name="Bootsma H.J."/>
            <person name="Ehrlich G.D."/>
        </authorList>
    </citation>
    <scope>NUCLEOTIDE SEQUENCE [LARGE SCALE GENOMIC DNA]</scope>
    <source>
        <strain evidence="3 4">Z7542</strain>
    </source>
</reference>
<dbReference type="Pfam" id="PF02965">
    <property type="entry name" value="Met_synt_B12"/>
    <property type="match status" value="1"/>
</dbReference>
<dbReference type="AlphaFoldDB" id="A0A198UG14"/>
<dbReference type="Proteomes" id="UP000078228">
    <property type="component" value="Unassembled WGS sequence"/>
</dbReference>
<keyword evidence="4" id="KW-1185">Reference proteome</keyword>
<dbReference type="InterPro" id="IPR037010">
    <property type="entry name" value="VitB12-dep_Met_synth_activ_sf"/>
</dbReference>
<dbReference type="Gene3D" id="3.10.196.10">
    <property type="entry name" value="Vitamin B12-dependent methionine synthase, activation domain"/>
    <property type="match status" value="1"/>
</dbReference>
<dbReference type="GO" id="GO:0008705">
    <property type="term" value="F:methionine synthase activity"/>
    <property type="evidence" value="ECO:0007669"/>
    <property type="project" value="UniProtKB-EC"/>
</dbReference>
<keyword evidence="1 3" id="KW-0808">Transferase</keyword>
<dbReference type="EMBL" id="LXHC01000024">
    <property type="protein sequence ID" value="OAU95368.1"/>
    <property type="molecule type" value="Genomic_DNA"/>
</dbReference>
<proteinExistence type="predicted"/>
<dbReference type="InterPro" id="IPR050554">
    <property type="entry name" value="Met_Synthase/Corrinoid"/>
</dbReference>
<evidence type="ECO:0000313" key="3">
    <source>
        <dbReference type="EMBL" id="OAU95368.1"/>
    </source>
</evidence>
<dbReference type="PROSITE" id="PS50974">
    <property type="entry name" value="ADOMET_ACTIVATION"/>
    <property type="match status" value="1"/>
</dbReference>
<evidence type="ECO:0000259" key="2">
    <source>
        <dbReference type="PROSITE" id="PS50974"/>
    </source>
</evidence>
<protein>
    <submittedName>
        <fullName evidence="3">5-methyltetrahydrofolate--homocysteine methyltransferase</fullName>
        <ecNumber evidence="3">2.1.1.13</ecNumber>
    </submittedName>
</protein>
<dbReference type="EC" id="2.1.1.13" evidence="3"/>
<keyword evidence="1 3" id="KW-0489">Methyltransferase</keyword>
<evidence type="ECO:0000256" key="1">
    <source>
        <dbReference type="PROSITE-ProRule" id="PRU00346"/>
    </source>
</evidence>
<name>A0A198UG14_MORCA</name>
<organism evidence="3 4">
    <name type="scientific">Moraxella catarrhalis</name>
    <name type="common">Branhamella catarrhalis</name>
    <dbReference type="NCBI Taxonomy" id="480"/>
    <lineage>
        <taxon>Bacteria</taxon>
        <taxon>Pseudomonadati</taxon>
        <taxon>Pseudomonadota</taxon>
        <taxon>Gammaproteobacteria</taxon>
        <taxon>Moraxellales</taxon>
        <taxon>Moraxellaceae</taxon>
        <taxon>Moraxella</taxon>
    </lineage>
</organism>
<feature type="domain" description="AdoMet activation" evidence="2">
    <location>
        <begin position="1"/>
        <end position="116"/>
    </location>
</feature>
<dbReference type="GO" id="GO:0005829">
    <property type="term" value="C:cytosol"/>
    <property type="evidence" value="ECO:0007669"/>
    <property type="project" value="TreeGrafter"/>
</dbReference>
<dbReference type="SUPFAM" id="SSF56507">
    <property type="entry name" value="Methionine synthase activation domain-like"/>
    <property type="match status" value="1"/>
</dbReference>
<dbReference type="InterPro" id="IPR004223">
    <property type="entry name" value="VitB12-dep_Met_synth_activ_dom"/>
</dbReference>
<accession>A0A198UG14</accession>
<dbReference type="PATRIC" id="fig|480.237.peg.763"/>
<dbReference type="GO" id="GO:0032259">
    <property type="term" value="P:methylation"/>
    <property type="evidence" value="ECO:0007669"/>
    <property type="project" value="UniProtKB-KW"/>
</dbReference>
<gene>
    <name evidence="3" type="ORF">AO384_1559</name>
</gene>
<evidence type="ECO:0000313" key="4">
    <source>
        <dbReference type="Proteomes" id="UP000078228"/>
    </source>
</evidence>
<dbReference type="PANTHER" id="PTHR45833">
    <property type="entry name" value="METHIONINE SYNTHASE"/>
    <property type="match status" value="1"/>
</dbReference>
<sequence>MRKEYWGYQAGENLSNEELIREKYVGIRPAPGYLACPEHTEKGKLFDWLDTTNAIGAYLTESFAMWPPSSVSGFYYSHPDSTYFNVGKISTDQLEDYARRKGWDIKTAEKWLNPNL</sequence>
<comment type="caution">
    <text evidence="3">The sequence shown here is derived from an EMBL/GenBank/DDBJ whole genome shotgun (WGS) entry which is preliminary data.</text>
</comment>